<dbReference type="PANTHER" id="PTHR11629">
    <property type="entry name" value="VACUOLAR PROTON ATPASES"/>
    <property type="match status" value="1"/>
</dbReference>
<keyword evidence="11" id="KW-0175">Coiled coil</keyword>
<dbReference type="FunFam" id="3.40.50.300:FF:000106">
    <property type="entry name" value="Adenylate kinase mitochondrial"/>
    <property type="match status" value="1"/>
</dbReference>
<dbReference type="InterPro" id="IPR006259">
    <property type="entry name" value="Adenyl_kin_sub"/>
</dbReference>
<dbReference type="GO" id="GO:0004017">
    <property type="term" value="F:AMP kinase activity"/>
    <property type="evidence" value="ECO:0007669"/>
    <property type="project" value="InterPro"/>
</dbReference>
<feature type="transmembrane region" description="Helical" evidence="13">
    <location>
        <begin position="462"/>
        <end position="479"/>
    </location>
</feature>
<evidence type="ECO:0000256" key="4">
    <source>
        <dbReference type="ARBA" id="ARBA00022679"/>
    </source>
</evidence>
<feature type="coiled-coil region" evidence="11">
    <location>
        <begin position="42"/>
        <end position="133"/>
    </location>
</feature>
<dbReference type="GO" id="GO:0016471">
    <property type="term" value="C:vacuolar proton-transporting V-type ATPase complex"/>
    <property type="evidence" value="ECO:0007669"/>
    <property type="project" value="TreeGrafter"/>
</dbReference>
<keyword evidence="8 13" id="KW-1133">Transmembrane helix</keyword>
<dbReference type="Gene3D" id="3.40.50.300">
    <property type="entry name" value="P-loop containing nucleotide triphosphate hydrolases"/>
    <property type="match status" value="1"/>
</dbReference>
<dbReference type="GO" id="GO:0033179">
    <property type="term" value="C:proton-transporting V-type ATPase, V0 domain"/>
    <property type="evidence" value="ECO:0007669"/>
    <property type="project" value="InterPro"/>
</dbReference>
<keyword evidence="16" id="KW-1185">Reference proteome</keyword>
<evidence type="ECO:0000256" key="12">
    <source>
        <dbReference type="SAM" id="MobiDB-lite"/>
    </source>
</evidence>
<dbReference type="InterPro" id="IPR000850">
    <property type="entry name" value="Adenylat/UMP-CMP_kin"/>
</dbReference>
<dbReference type="GO" id="GO:0046961">
    <property type="term" value="F:proton-transporting ATPase activity, rotational mechanism"/>
    <property type="evidence" value="ECO:0007669"/>
    <property type="project" value="InterPro"/>
</dbReference>
<dbReference type="InterPro" id="IPR033690">
    <property type="entry name" value="Adenylat_kinase_CS"/>
</dbReference>
<feature type="transmembrane region" description="Helical" evidence="13">
    <location>
        <begin position="534"/>
        <end position="553"/>
    </location>
</feature>
<feature type="transmembrane region" description="Helical" evidence="13">
    <location>
        <begin position="565"/>
        <end position="589"/>
    </location>
</feature>
<evidence type="ECO:0000256" key="10">
    <source>
        <dbReference type="ARBA" id="ARBA00023136"/>
    </source>
</evidence>
<dbReference type="Pfam" id="PF05191">
    <property type="entry name" value="ADK_lid"/>
    <property type="match status" value="1"/>
</dbReference>
<dbReference type="PANTHER" id="PTHR11629:SF63">
    <property type="entry name" value="V-TYPE PROTON ATPASE SUBUNIT A"/>
    <property type="match status" value="1"/>
</dbReference>
<dbReference type="AlphaFoldDB" id="A0AAF0FAC2"/>
<feature type="transmembrane region" description="Helical" evidence="13">
    <location>
        <begin position="764"/>
        <end position="791"/>
    </location>
</feature>
<gene>
    <name evidence="15" type="ORF">MPSI1_003898</name>
</gene>
<evidence type="ECO:0000256" key="9">
    <source>
        <dbReference type="ARBA" id="ARBA00023065"/>
    </source>
</evidence>
<feature type="transmembrane region" description="Helical" evidence="13">
    <location>
        <begin position="637"/>
        <end position="656"/>
    </location>
</feature>
<dbReference type="InterPro" id="IPR027417">
    <property type="entry name" value="P-loop_NTPase"/>
</dbReference>
<evidence type="ECO:0000313" key="15">
    <source>
        <dbReference type="EMBL" id="WFD45220.1"/>
    </source>
</evidence>
<dbReference type="Pfam" id="PF00406">
    <property type="entry name" value="ADK"/>
    <property type="match status" value="1"/>
</dbReference>
<name>A0AAF0FAC2_9BASI</name>
<evidence type="ECO:0000256" key="8">
    <source>
        <dbReference type="ARBA" id="ARBA00022989"/>
    </source>
</evidence>
<dbReference type="EMBL" id="CP118381">
    <property type="protein sequence ID" value="WFD45220.1"/>
    <property type="molecule type" value="Genomic_DNA"/>
</dbReference>
<dbReference type="InterPro" id="IPR002490">
    <property type="entry name" value="V-ATPase_116kDa_su"/>
</dbReference>
<feature type="domain" description="Adenylate kinase active site lid" evidence="14">
    <location>
        <begin position="983"/>
        <end position="1018"/>
    </location>
</feature>
<comment type="similarity">
    <text evidence="2">Belongs to the V-ATPase 116 kDa subunit family.</text>
</comment>
<sequence length="1084" mass="122329">MSLIQLYMPSESVHAAVTELGELGVVQFKDLHPDAAPFQRTFVSDIRRLDEMQRRVEFLEEQLDREAIAARPLESALPLLGRTDSSRTPLFMEQIAKQLQEHADRIAQMNSSYDSLQKRLQQLEEAKYVIRETAVFFQHAETQPEQVRLSMDSDHDHQPLLSQQRAPGVEGLANAAPPASFDLEFVAGTIDRAQMATLERVLWRALRGNLFMNYAEIQQGFPGPVHDQTVYKNVFVIFAHGTTVLAKIRKIAESMGGALFTVESDESQRDARLHEVLERIEDHENILHSTSAARRAELLKVAESIAAWHDLVRREKLVYGTMNLFQNDPRQKTMVAEGWAPTQDLPRVQLALRRATEDTGAHVSSVMQVLPTNDTPPTYQLTNKFTEGFQAIIDAYGFATYQEVNPGLFAVITFPFLFAVMFGDIGHGILLLLCAGTMVLYEQKLLKTKLDEITSMFFYGRYIILLMGAFAIYTGFIYNDIFSLSMHLWHTGWKWPHKQGALTAEPTGHVYPIGLDPTWHGAENNLVFTNSFKMKMSIVLGVAQMTFALLLNVPNHLHFKRASWIWAELLPQILFLESLFGYLVITIIYKWSVDWSATDANGHSLHNSPPGLLNMLIYMFLKPGNVDPNVQLFPGQASVQMFLLLLALVCVPWMLIAKPYLLYKEHQSKAGYHAVGSSESQQLVQQSDDQQEVFGEEDAANDAHDQQHGEEFEIGEVVIHQIIHTIEFCLGCISNTASYLRLWALSLAHAQLSQVLWDMTIKNVFGMTGLVGAIASMFAFALWFILTIFILCIMEGLSAFLHALRLHWVEAGSKHYEAAGYPFEPLTFRQEENIGWKHARILRSSSARLYATGAEHRLRMLLVGCPGSGKGTLSARIQQKYSVPIITAGDLLRWHTTHNTELGKQASAVIRAGKLMPDETMMELVGQKVQEMDQSDWLLDGFPRTSGQATMLNESLHSKNTPLTLVVNLNVPEDVILQRVLDRWTHIASGRVYNLSFNPPKNPGLDDLTGEPLEKREDDNPATFRKRIESFHAQTEPMIDYFRSISSPAHASKPLLVDLSGRTSNEIWPQLQETIESRFSYLST</sequence>
<evidence type="ECO:0000256" key="6">
    <source>
        <dbReference type="ARBA" id="ARBA00022741"/>
    </source>
</evidence>
<organism evidence="15 16">
    <name type="scientific">Malassezia psittaci</name>
    <dbReference type="NCBI Taxonomy" id="1821823"/>
    <lineage>
        <taxon>Eukaryota</taxon>
        <taxon>Fungi</taxon>
        <taxon>Dikarya</taxon>
        <taxon>Basidiomycota</taxon>
        <taxon>Ustilaginomycotina</taxon>
        <taxon>Malasseziomycetes</taxon>
        <taxon>Malasseziales</taxon>
        <taxon>Malasseziaceae</taxon>
        <taxon>Malassezia</taxon>
    </lineage>
</organism>
<dbReference type="GO" id="GO:0051117">
    <property type="term" value="F:ATPase binding"/>
    <property type="evidence" value="ECO:0007669"/>
    <property type="project" value="TreeGrafter"/>
</dbReference>
<dbReference type="Proteomes" id="UP001214628">
    <property type="component" value="Chromosome 7"/>
</dbReference>
<keyword evidence="3" id="KW-0813">Transport</keyword>
<evidence type="ECO:0000256" key="1">
    <source>
        <dbReference type="ARBA" id="ARBA00004141"/>
    </source>
</evidence>
<dbReference type="GO" id="GO:0000329">
    <property type="term" value="C:fungal-type vacuole membrane"/>
    <property type="evidence" value="ECO:0007669"/>
    <property type="project" value="TreeGrafter"/>
</dbReference>
<keyword evidence="5 13" id="KW-0812">Transmembrane</keyword>
<keyword evidence="9" id="KW-0406">Ion transport</keyword>
<protein>
    <recommendedName>
        <fullName evidence="14">Adenylate kinase active site lid domain-containing protein</fullName>
    </recommendedName>
</protein>
<evidence type="ECO:0000256" key="7">
    <source>
        <dbReference type="ARBA" id="ARBA00022777"/>
    </source>
</evidence>
<evidence type="ECO:0000256" key="13">
    <source>
        <dbReference type="SAM" id="Phobius"/>
    </source>
</evidence>
<keyword evidence="4" id="KW-0808">Transferase</keyword>
<dbReference type="SUPFAM" id="SSF52540">
    <property type="entry name" value="P-loop containing nucleoside triphosphate hydrolases"/>
    <property type="match status" value="1"/>
</dbReference>
<evidence type="ECO:0000313" key="16">
    <source>
        <dbReference type="Proteomes" id="UP001214628"/>
    </source>
</evidence>
<evidence type="ECO:0000259" key="14">
    <source>
        <dbReference type="Pfam" id="PF05191"/>
    </source>
</evidence>
<dbReference type="NCBIfam" id="TIGR01351">
    <property type="entry name" value="adk"/>
    <property type="match status" value="1"/>
</dbReference>
<dbReference type="GO" id="GO:0005524">
    <property type="term" value="F:ATP binding"/>
    <property type="evidence" value="ECO:0007669"/>
    <property type="project" value="InterPro"/>
</dbReference>
<dbReference type="Pfam" id="PF01496">
    <property type="entry name" value="V_ATPase_I"/>
    <property type="match status" value="1"/>
</dbReference>
<dbReference type="CDD" id="cd01428">
    <property type="entry name" value="ADK"/>
    <property type="match status" value="1"/>
</dbReference>
<comment type="subcellular location">
    <subcellularLocation>
        <location evidence="1">Membrane</location>
        <topology evidence="1">Multi-pass membrane protein</topology>
    </subcellularLocation>
</comment>
<dbReference type="HAMAP" id="MF_00235">
    <property type="entry name" value="Adenylate_kinase_Adk"/>
    <property type="match status" value="1"/>
</dbReference>
<dbReference type="PRINTS" id="PR00094">
    <property type="entry name" value="ADENYLTKNASE"/>
</dbReference>
<proteinExistence type="inferred from homology"/>
<keyword evidence="10 13" id="KW-0472">Membrane</keyword>
<feature type="transmembrane region" description="Helical" evidence="13">
    <location>
        <begin position="408"/>
        <end position="441"/>
    </location>
</feature>
<accession>A0AAF0FAC2</accession>
<dbReference type="GO" id="GO:0007035">
    <property type="term" value="P:vacuolar acidification"/>
    <property type="evidence" value="ECO:0007669"/>
    <property type="project" value="TreeGrafter"/>
</dbReference>
<keyword evidence="7" id="KW-0418">Kinase</keyword>
<reference evidence="15" key="1">
    <citation type="submission" date="2023-02" db="EMBL/GenBank/DDBJ databases">
        <title>Mating type loci evolution in Malassezia.</title>
        <authorList>
            <person name="Coelho M.A."/>
        </authorList>
    </citation>
    <scope>NUCLEOTIDE SEQUENCE</scope>
    <source>
        <strain evidence="15">CBS 14136</strain>
    </source>
</reference>
<evidence type="ECO:0000256" key="2">
    <source>
        <dbReference type="ARBA" id="ARBA00009904"/>
    </source>
</evidence>
<evidence type="ECO:0000256" key="5">
    <source>
        <dbReference type="ARBA" id="ARBA00022692"/>
    </source>
</evidence>
<keyword evidence="6" id="KW-0547">Nucleotide-binding</keyword>
<dbReference type="InterPro" id="IPR007862">
    <property type="entry name" value="Adenylate_kinase_lid-dom"/>
</dbReference>
<dbReference type="PROSITE" id="PS00113">
    <property type="entry name" value="ADENYLATE_KINASE"/>
    <property type="match status" value="1"/>
</dbReference>
<evidence type="ECO:0000256" key="3">
    <source>
        <dbReference type="ARBA" id="ARBA00022448"/>
    </source>
</evidence>
<evidence type="ECO:0000256" key="11">
    <source>
        <dbReference type="SAM" id="Coils"/>
    </source>
</evidence>
<feature type="region of interest" description="Disordered" evidence="12">
    <location>
        <begin position="999"/>
        <end position="1018"/>
    </location>
</feature>